<dbReference type="Pfam" id="PF01738">
    <property type="entry name" value="DLH"/>
    <property type="match status" value="1"/>
</dbReference>
<dbReference type="Proteomes" id="UP000637423">
    <property type="component" value="Unassembled WGS sequence"/>
</dbReference>
<evidence type="ECO:0000313" key="2">
    <source>
        <dbReference type="EMBL" id="GGC66370.1"/>
    </source>
</evidence>
<reference evidence="2" key="1">
    <citation type="journal article" date="2014" name="Int. J. Syst. Evol. Microbiol.">
        <title>Complete genome sequence of Corynebacterium casei LMG S-19264T (=DSM 44701T), isolated from a smear-ripened cheese.</title>
        <authorList>
            <consortium name="US DOE Joint Genome Institute (JGI-PGF)"/>
            <person name="Walter F."/>
            <person name="Albersmeier A."/>
            <person name="Kalinowski J."/>
            <person name="Ruckert C."/>
        </authorList>
    </citation>
    <scope>NUCLEOTIDE SEQUENCE</scope>
    <source>
        <strain evidence="2">CGMCC 1.10998</strain>
    </source>
</reference>
<evidence type="ECO:0000259" key="1">
    <source>
        <dbReference type="Pfam" id="PF01738"/>
    </source>
</evidence>
<proteinExistence type="predicted"/>
<protein>
    <submittedName>
        <fullName evidence="2">Carboxymethylenebutenolidase</fullName>
    </submittedName>
</protein>
<dbReference type="Gene3D" id="3.40.50.1820">
    <property type="entry name" value="alpha/beta hydrolase"/>
    <property type="match status" value="1"/>
</dbReference>
<organism evidence="2 3">
    <name type="scientific">Undibacterium terreum</name>
    <dbReference type="NCBI Taxonomy" id="1224302"/>
    <lineage>
        <taxon>Bacteria</taxon>
        <taxon>Pseudomonadati</taxon>
        <taxon>Pseudomonadota</taxon>
        <taxon>Betaproteobacteria</taxon>
        <taxon>Burkholderiales</taxon>
        <taxon>Oxalobacteraceae</taxon>
        <taxon>Undibacterium</taxon>
    </lineage>
</organism>
<dbReference type="InterPro" id="IPR002925">
    <property type="entry name" value="Dienelactn_hydro"/>
</dbReference>
<dbReference type="RefSeq" id="WP_188565000.1">
    <property type="nucleotide sequence ID" value="NZ_BMED01000001.1"/>
</dbReference>
<keyword evidence="3" id="KW-1185">Reference proteome</keyword>
<reference evidence="2" key="2">
    <citation type="submission" date="2020-09" db="EMBL/GenBank/DDBJ databases">
        <authorList>
            <person name="Sun Q."/>
            <person name="Zhou Y."/>
        </authorList>
    </citation>
    <scope>NUCLEOTIDE SEQUENCE</scope>
    <source>
        <strain evidence="2">CGMCC 1.10998</strain>
    </source>
</reference>
<dbReference type="InterPro" id="IPR051049">
    <property type="entry name" value="Dienelactone_hydrolase-like"/>
</dbReference>
<dbReference type="AlphaFoldDB" id="A0A916UCU9"/>
<sequence>METDLKIHTPDGSFSTYVAYPKSLPAPAVIILQEIFGVNPDMRQTADELAAEGFIAICPDLFWRQIPEVQLSDKTDWETGLKLYQAYDLTEGVADIVSTMHAARAMKNGTGKVGVMGFCLGGLMTYLTGARAGFDAGVWYYGGRTEEFLSEAGNLTDPLLMHVGSEDEYISKTAQSAIKEAVKDNSKVEMHIYEGCSHAFARHRGTKFDEDAAKIANARTAEFFKQHLKK</sequence>
<dbReference type="PANTHER" id="PTHR46623:SF6">
    <property type="entry name" value="ALPHA_BETA-HYDROLASES SUPERFAMILY PROTEIN"/>
    <property type="match status" value="1"/>
</dbReference>
<evidence type="ECO:0000313" key="3">
    <source>
        <dbReference type="Proteomes" id="UP000637423"/>
    </source>
</evidence>
<accession>A0A916UCU9</accession>
<comment type="caution">
    <text evidence="2">The sequence shown here is derived from an EMBL/GenBank/DDBJ whole genome shotgun (WGS) entry which is preliminary data.</text>
</comment>
<dbReference type="SUPFAM" id="SSF53474">
    <property type="entry name" value="alpha/beta-Hydrolases"/>
    <property type="match status" value="1"/>
</dbReference>
<dbReference type="GO" id="GO:0016787">
    <property type="term" value="F:hydrolase activity"/>
    <property type="evidence" value="ECO:0007669"/>
    <property type="project" value="InterPro"/>
</dbReference>
<name>A0A916UCU9_9BURK</name>
<gene>
    <name evidence="2" type="ORF">GCM10011396_11780</name>
</gene>
<dbReference type="EMBL" id="BMED01000001">
    <property type="protein sequence ID" value="GGC66370.1"/>
    <property type="molecule type" value="Genomic_DNA"/>
</dbReference>
<feature type="domain" description="Dienelactone hydrolase" evidence="1">
    <location>
        <begin position="14"/>
        <end position="228"/>
    </location>
</feature>
<dbReference type="PANTHER" id="PTHR46623">
    <property type="entry name" value="CARBOXYMETHYLENEBUTENOLIDASE-RELATED"/>
    <property type="match status" value="1"/>
</dbReference>
<dbReference type="InterPro" id="IPR029058">
    <property type="entry name" value="AB_hydrolase_fold"/>
</dbReference>